<dbReference type="Pfam" id="PF00498">
    <property type="entry name" value="FHA"/>
    <property type="match status" value="1"/>
</dbReference>
<dbReference type="InterPro" id="IPR000253">
    <property type="entry name" value="FHA_dom"/>
</dbReference>
<sequence>MNPLFVEGARRRQHAHGPPPSRMRRLRAHGRLRARAEGHSRAEWYDPCVLHAIGIPLGRDTITQPHRAGSQVSAKKSNNNSSVAVAEKGNKAKNATLTIQNGCFAGLVIPLSRARMILGRNVGCDICLDDSLVSEEHASISRQGGDFILEDLNSRNGTSVNGGRINRRKLRSGETISIGNFSLRFSTK</sequence>
<dbReference type="Proteomes" id="UP000886069">
    <property type="component" value="Unassembled WGS sequence"/>
</dbReference>
<dbReference type="InterPro" id="IPR050923">
    <property type="entry name" value="Cell_Proc_Reg/RNA_Proc"/>
</dbReference>
<feature type="compositionally biased region" description="Low complexity" evidence="1">
    <location>
        <begin position="72"/>
        <end position="81"/>
    </location>
</feature>
<evidence type="ECO:0000259" key="2">
    <source>
        <dbReference type="PROSITE" id="PS50006"/>
    </source>
</evidence>
<feature type="region of interest" description="Disordered" evidence="1">
    <location>
        <begin position="61"/>
        <end position="81"/>
    </location>
</feature>
<dbReference type="SMART" id="SM00240">
    <property type="entry name" value="FHA"/>
    <property type="match status" value="1"/>
</dbReference>
<name>A0A7V2AWA7_UNCEI</name>
<organism evidence="3">
    <name type="scientific">Eiseniibacteriota bacterium</name>
    <dbReference type="NCBI Taxonomy" id="2212470"/>
    <lineage>
        <taxon>Bacteria</taxon>
        <taxon>Candidatus Eiseniibacteriota</taxon>
    </lineage>
</organism>
<protein>
    <submittedName>
        <fullName evidence="3">FHA domain-containing protein</fullName>
    </submittedName>
</protein>
<dbReference type="PROSITE" id="PS50006">
    <property type="entry name" value="FHA_DOMAIN"/>
    <property type="match status" value="1"/>
</dbReference>
<proteinExistence type="predicted"/>
<accession>A0A7V2AWA7</accession>
<dbReference type="CDD" id="cd00060">
    <property type="entry name" value="FHA"/>
    <property type="match status" value="1"/>
</dbReference>
<reference evidence="3" key="1">
    <citation type="journal article" date="2020" name="mSystems">
        <title>Genome- and Community-Level Interaction Insights into Carbon Utilization and Element Cycling Functions of Hydrothermarchaeota in Hydrothermal Sediment.</title>
        <authorList>
            <person name="Zhou Z."/>
            <person name="Liu Y."/>
            <person name="Xu W."/>
            <person name="Pan J."/>
            <person name="Luo Z.H."/>
            <person name="Li M."/>
        </authorList>
    </citation>
    <scope>NUCLEOTIDE SEQUENCE [LARGE SCALE GENOMIC DNA]</scope>
    <source>
        <strain evidence="3">SpSt-1233</strain>
    </source>
</reference>
<evidence type="ECO:0000313" key="3">
    <source>
        <dbReference type="EMBL" id="HER44423.1"/>
    </source>
</evidence>
<feature type="region of interest" description="Disordered" evidence="1">
    <location>
        <begin position="1"/>
        <end position="24"/>
    </location>
</feature>
<dbReference type="PANTHER" id="PTHR23308">
    <property type="entry name" value="NUCLEAR INHIBITOR OF PROTEIN PHOSPHATASE-1"/>
    <property type="match status" value="1"/>
</dbReference>
<dbReference type="InterPro" id="IPR008984">
    <property type="entry name" value="SMAD_FHA_dom_sf"/>
</dbReference>
<gene>
    <name evidence="3" type="ORF">ENO08_08190</name>
</gene>
<evidence type="ECO:0000256" key="1">
    <source>
        <dbReference type="SAM" id="MobiDB-lite"/>
    </source>
</evidence>
<comment type="caution">
    <text evidence="3">The sequence shown here is derived from an EMBL/GenBank/DDBJ whole genome shotgun (WGS) entry which is preliminary data.</text>
</comment>
<feature type="domain" description="FHA" evidence="2">
    <location>
        <begin position="116"/>
        <end position="165"/>
    </location>
</feature>
<dbReference type="Gene3D" id="2.60.200.20">
    <property type="match status" value="1"/>
</dbReference>
<dbReference type="AlphaFoldDB" id="A0A7V2AWA7"/>
<dbReference type="SUPFAM" id="SSF49879">
    <property type="entry name" value="SMAD/FHA domain"/>
    <property type="match status" value="1"/>
</dbReference>
<dbReference type="EMBL" id="DSEC01000592">
    <property type="protein sequence ID" value="HER44423.1"/>
    <property type="molecule type" value="Genomic_DNA"/>
</dbReference>